<dbReference type="Proteomes" id="UP000283589">
    <property type="component" value="Unassembled WGS sequence"/>
</dbReference>
<evidence type="ECO:0000313" key="1">
    <source>
        <dbReference type="EMBL" id="RGV36269.1"/>
    </source>
</evidence>
<dbReference type="AlphaFoldDB" id="A0A412X5Z9"/>
<dbReference type="RefSeq" id="WP_118258494.1">
    <property type="nucleotide sequence ID" value="NZ_CALBWO010000039.1"/>
</dbReference>
<dbReference type="PROSITE" id="PS51257">
    <property type="entry name" value="PROKAR_LIPOPROTEIN"/>
    <property type="match status" value="1"/>
</dbReference>
<evidence type="ECO:0000313" key="2">
    <source>
        <dbReference type="Proteomes" id="UP000283589"/>
    </source>
</evidence>
<dbReference type="InterPro" id="IPR011047">
    <property type="entry name" value="Quinoprotein_ADH-like_sf"/>
</dbReference>
<evidence type="ECO:0008006" key="3">
    <source>
        <dbReference type="Google" id="ProtNLM"/>
    </source>
</evidence>
<sequence length="470" mass="53031">MKTKYSIGILCFTLFGLGACLDDQSSLGDRELSEITISAPHDTLTAYFGEEFVVSDLSVEQLGDELPLAYEWSYGTLNTDENGMASYPIKDSLHIVSHDPELKYAFRELGTFGLRLRVDNGETIRYKYFVLQIDTEFSEGITVLSRDGDGKGRISFMRTLTKEEINTGKVPTFQTDIMELINPQTKMEDVTDMVQVNNRLLVCSGEEGRIYNMDSRTFDVEGMTSFKELYPGCAFVKFAGVSANSNIYLVSRDRRGYVYDYVLDELVLTEYFKDLDVDAAVSVDRPVFVNYETSVFYSPSLGGVNSSLNRYVDFNIWGICPVGSSVYVIATYKVMPSYIYLSQTTFSLGNPTILQFYDSPVSLKVNRNSLLAGSKSCSCLYYTCEDGIYYWDLKKRLSTTPVISIPEGMEITSLSMNTDGTLLYVGLYEKDETEALKGHLYIYDVRTSVLVNQYHNIADKPIAIVYKERV</sequence>
<proteinExistence type="predicted"/>
<comment type="caution">
    <text evidence="1">The sequence shown here is derived from an EMBL/GenBank/DDBJ whole genome shotgun (WGS) entry which is preliminary data.</text>
</comment>
<dbReference type="STRING" id="1121130.GCA_000519105_00225"/>
<dbReference type="EMBL" id="QRZA01000002">
    <property type="protein sequence ID" value="RGV36269.1"/>
    <property type="molecule type" value="Genomic_DNA"/>
</dbReference>
<name>A0A412X5Z9_9BACT</name>
<accession>A0A412X5Z9</accession>
<protein>
    <recommendedName>
        <fullName evidence="3">PKD domain-containing protein</fullName>
    </recommendedName>
</protein>
<reference evidence="1 2" key="1">
    <citation type="submission" date="2018-08" db="EMBL/GenBank/DDBJ databases">
        <title>A genome reference for cultivated species of the human gut microbiota.</title>
        <authorList>
            <person name="Zou Y."/>
            <person name="Xue W."/>
            <person name="Luo G."/>
        </authorList>
    </citation>
    <scope>NUCLEOTIDE SEQUENCE [LARGE SCALE GENOMIC DNA]</scope>
    <source>
        <strain evidence="1 2">AF14-49</strain>
    </source>
</reference>
<gene>
    <name evidence="1" type="ORF">DWW18_02315</name>
</gene>
<organism evidence="1 2">
    <name type="scientific">Butyricimonas virosa</name>
    <dbReference type="NCBI Taxonomy" id="544645"/>
    <lineage>
        <taxon>Bacteria</taxon>
        <taxon>Pseudomonadati</taxon>
        <taxon>Bacteroidota</taxon>
        <taxon>Bacteroidia</taxon>
        <taxon>Bacteroidales</taxon>
        <taxon>Odoribacteraceae</taxon>
        <taxon>Butyricimonas</taxon>
    </lineage>
</organism>
<dbReference type="SUPFAM" id="SSF50998">
    <property type="entry name" value="Quinoprotein alcohol dehydrogenase-like"/>
    <property type="match status" value="1"/>
</dbReference>